<proteinExistence type="predicted"/>
<reference evidence="3 4" key="1">
    <citation type="journal article" date="2013" name="Int. J. Syst. Evol. Microbiol.">
        <title>Tumebacillus flagellatus sp. nov., an alpha-amylase/pullulanase-producing bacterium isolated from cassava wastewater.</title>
        <authorList>
            <person name="Wang Q."/>
            <person name="Xie N."/>
            <person name="Qin Y."/>
            <person name="Shen N."/>
            <person name="Zhu J."/>
            <person name="Mi H."/>
            <person name="Huang R."/>
        </authorList>
    </citation>
    <scope>NUCLEOTIDE SEQUENCE [LARGE SCALE GENOMIC DNA]</scope>
    <source>
        <strain evidence="3 4">GST4</strain>
    </source>
</reference>
<evidence type="ECO:0000259" key="2">
    <source>
        <dbReference type="Pfam" id="PF22422"/>
    </source>
</evidence>
<feature type="domain" description="Mannosylglycerate hydrolase MGH1-like glycoside hydrolase" evidence="2">
    <location>
        <begin position="281"/>
        <end position="589"/>
    </location>
</feature>
<dbReference type="RefSeq" id="WP_038087589.1">
    <property type="nucleotide sequence ID" value="NZ_JMIR01000012.1"/>
</dbReference>
<dbReference type="InterPro" id="IPR054491">
    <property type="entry name" value="MGH1-like_GH"/>
</dbReference>
<dbReference type="Pfam" id="PF22422">
    <property type="entry name" value="MGH1-like_GH"/>
    <property type="match status" value="1"/>
</dbReference>
<dbReference type="InterPro" id="IPR012341">
    <property type="entry name" value="6hp_glycosidase-like_sf"/>
</dbReference>
<dbReference type="InterPro" id="IPR032856">
    <property type="entry name" value="GDE_N_bis"/>
</dbReference>
<accession>A0A074LQK5</accession>
<protein>
    <submittedName>
        <fullName evidence="3">Amylo-alpha-1,6-glucosidase</fullName>
    </submittedName>
</protein>
<evidence type="ECO:0000313" key="3">
    <source>
        <dbReference type="EMBL" id="KEO83389.1"/>
    </source>
</evidence>
<dbReference type="OrthoDB" id="9759959at2"/>
<comment type="caution">
    <text evidence="3">The sequence shown here is derived from an EMBL/GenBank/DDBJ whole genome shotgun (WGS) entry which is preliminary data.</text>
</comment>
<dbReference type="STRING" id="1157490.EL26_10465"/>
<dbReference type="AlphaFoldDB" id="A0A074LQK5"/>
<organism evidence="3 4">
    <name type="scientific">Tumebacillus flagellatus</name>
    <dbReference type="NCBI Taxonomy" id="1157490"/>
    <lineage>
        <taxon>Bacteria</taxon>
        <taxon>Bacillati</taxon>
        <taxon>Bacillota</taxon>
        <taxon>Bacilli</taxon>
        <taxon>Bacillales</taxon>
        <taxon>Alicyclobacillaceae</taxon>
        <taxon>Tumebacillus</taxon>
    </lineage>
</organism>
<dbReference type="GO" id="GO:0005975">
    <property type="term" value="P:carbohydrate metabolic process"/>
    <property type="evidence" value="ECO:0007669"/>
    <property type="project" value="InterPro"/>
</dbReference>
<evidence type="ECO:0000259" key="1">
    <source>
        <dbReference type="Pfam" id="PF14742"/>
    </source>
</evidence>
<feature type="domain" description="Putative glycogen debranching enzyme N-terminal" evidence="1">
    <location>
        <begin position="6"/>
        <end position="198"/>
    </location>
</feature>
<name>A0A074LQK5_9BACL</name>
<sequence length="698" mass="78472">MDDQVIKENDLFLLTNNRGDVLADSELIVGLFTDDTRFLNRLEVHVENLEMILLSSRVSHDFIGRVKLTNKELVENHEVKVWRESINLERKRFISQGVLYERLLFRNYNIYPVPLSVRVEAGSDFAHMFTVRGYEEAARGNRLPLQTSATGVRFAYDGQDGVKRRTHLQANPAPTEVTADGVLRFQFELPPQGAHEILLTVVPEIDGRQGTVQDPERALTQLKSSYAQWQSEITKVCTDNDAFNRLYDRSTHDMFALLTDLGDGRFPTAGVPIFAVPFGRDSLIAAWQTAAVHPEIMRGTLKTMARHQGTKIDPWREEQPGKILHEIRYGELANLNIIPHAPYYGSIDSTPLFLVLAAEYFDWTGDEQFLRELLPNLEAALTWIDQYGDRDGDGFVEYYQESSKGCANQNWKDSGDSMVHRDGTLARAPLAPAEVQGYVYDAKIRLARLFEQLGSGERAILLRESAEQLKAQFTKTFWMEDQSYVAMALDENKAHVGSVASNPGHCLLSGILEESQARHVADRLLSDDLFSGFGIRTLSASEKAFNPMSYHNGSIWPHDNSLIVMGLKRYGFHEHADRVMSGLIEAAAHFAYDRLPELFCGYSRAEEDPVPYPVACSPQAWAAGTPLTFVRVMLGLMPNVADGVLRLSPSLPRGINQMEVKNLRVGNGSLDLLIQKYNDQHTTWKVLRNTTGLQVISG</sequence>
<dbReference type="SUPFAM" id="SSF48208">
    <property type="entry name" value="Six-hairpin glycosidases"/>
    <property type="match status" value="1"/>
</dbReference>
<gene>
    <name evidence="3" type="ORF">EL26_10465</name>
</gene>
<keyword evidence="4" id="KW-1185">Reference proteome</keyword>
<evidence type="ECO:0000313" key="4">
    <source>
        <dbReference type="Proteomes" id="UP000027931"/>
    </source>
</evidence>
<dbReference type="Proteomes" id="UP000027931">
    <property type="component" value="Unassembled WGS sequence"/>
</dbReference>
<dbReference type="Gene3D" id="1.50.10.10">
    <property type="match status" value="1"/>
</dbReference>
<dbReference type="InterPro" id="IPR008928">
    <property type="entry name" value="6-hairpin_glycosidase_sf"/>
</dbReference>
<dbReference type="eggNOG" id="COG3408">
    <property type="taxonomic scope" value="Bacteria"/>
</dbReference>
<dbReference type="EMBL" id="JMIR01000012">
    <property type="protein sequence ID" value="KEO83389.1"/>
    <property type="molecule type" value="Genomic_DNA"/>
</dbReference>
<dbReference type="Pfam" id="PF14742">
    <property type="entry name" value="GDE_N_bis"/>
    <property type="match status" value="1"/>
</dbReference>